<evidence type="ECO:0000256" key="8">
    <source>
        <dbReference type="ARBA" id="ARBA00022741"/>
    </source>
</evidence>
<dbReference type="PANTHER" id="PTHR10903:SF135">
    <property type="entry name" value="TRANSLOCASE OF CHLOROPLAST 120, CHLOROPLASTIC-RELATED"/>
    <property type="match status" value="1"/>
</dbReference>
<evidence type="ECO:0000256" key="7">
    <source>
        <dbReference type="ARBA" id="ARBA00022723"/>
    </source>
</evidence>
<feature type="domain" description="AIG1-type G" evidence="19">
    <location>
        <begin position="321"/>
        <end position="455"/>
    </location>
</feature>
<dbReference type="GO" id="GO:0016020">
    <property type="term" value="C:membrane"/>
    <property type="evidence" value="ECO:0007669"/>
    <property type="project" value="UniProtKB-SubCell"/>
</dbReference>
<keyword evidence="4" id="KW-0150">Chloroplast</keyword>
<dbReference type="Pfam" id="PF04548">
    <property type="entry name" value="AIG1"/>
    <property type="match status" value="1"/>
</dbReference>
<evidence type="ECO:0000313" key="20">
    <source>
        <dbReference type="EMBL" id="KDR74103.1"/>
    </source>
</evidence>
<evidence type="ECO:0000256" key="16">
    <source>
        <dbReference type="ARBA" id="ARBA00024013"/>
    </source>
</evidence>
<protein>
    <recommendedName>
        <fullName evidence="22">G domain-containing protein</fullName>
    </recommendedName>
</protein>
<evidence type="ECO:0000256" key="12">
    <source>
        <dbReference type="ARBA" id="ARBA00022927"/>
    </source>
</evidence>
<keyword evidence="15" id="KW-0472">Membrane</keyword>
<evidence type="ECO:0000256" key="13">
    <source>
        <dbReference type="ARBA" id="ARBA00022989"/>
    </source>
</evidence>
<evidence type="ECO:0000256" key="1">
    <source>
        <dbReference type="ARBA" id="ARBA00001946"/>
    </source>
</evidence>
<feature type="domain" description="G" evidence="18">
    <location>
        <begin position="19"/>
        <end position="108"/>
    </location>
</feature>
<evidence type="ECO:0000256" key="17">
    <source>
        <dbReference type="SAM" id="MobiDB-lite"/>
    </source>
</evidence>
<dbReference type="InterPro" id="IPR027417">
    <property type="entry name" value="P-loop_NTPase"/>
</dbReference>
<evidence type="ECO:0000256" key="15">
    <source>
        <dbReference type="ARBA" id="ARBA00023136"/>
    </source>
</evidence>
<dbReference type="EMBL" id="KL142384">
    <property type="protein sequence ID" value="KDR74103.1"/>
    <property type="molecule type" value="Genomic_DNA"/>
</dbReference>
<accession>A0A067T506</accession>
<dbReference type="GO" id="GO:0046872">
    <property type="term" value="F:metal ion binding"/>
    <property type="evidence" value="ECO:0007669"/>
    <property type="project" value="UniProtKB-KW"/>
</dbReference>
<keyword evidence="13" id="KW-1133">Transmembrane helix</keyword>
<keyword evidence="9" id="KW-0378">Hydrolase</keyword>
<evidence type="ECO:0000259" key="18">
    <source>
        <dbReference type="Pfam" id="PF01926"/>
    </source>
</evidence>
<dbReference type="InterPro" id="IPR045058">
    <property type="entry name" value="GIMA/IAN/Toc"/>
</dbReference>
<keyword evidence="10" id="KW-1002">Plastid outer membrane</keyword>
<organism evidence="20 21">
    <name type="scientific">Galerina marginata (strain CBS 339.88)</name>
    <dbReference type="NCBI Taxonomy" id="685588"/>
    <lineage>
        <taxon>Eukaryota</taxon>
        <taxon>Fungi</taxon>
        <taxon>Dikarya</taxon>
        <taxon>Basidiomycota</taxon>
        <taxon>Agaricomycotina</taxon>
        <taxon>Agaricomycetes</taxon>
        <taxon>Agaricomycetidae</taxon>
        <taxon>Agaricales</taxon>
        <taxon>Agaricineae</taxon>
        <taxon>Strophariaceae</taxon>
        <taxon>Galerina</taxon>
    </lineage>
</organism>
<dbReference type="OrthoDB" id="8954335at2759"/>
<keyword evidence="3" id="KW-0813">Transport</keyword>
<dbReference type="CDD" id="cd00882">
    <property type="entry name" value="Ras_like_GTPase"/>
    <property type="match status" value="2"/>
</dbReference>
<evidence type="ECO:0008006" key="22">
    <source>
        <dbReference type="Google" id="ProtNLM"/>
    </source>
</evidence>
<dbReference type="HOGENOM" id="CLU_523796_0_0_1"/>
<evidence type="ECO:0000256" key="6">
    <source>
        <dbReference type="ARBA" id="ARBA00022692"/>
    </source>
</evidence>
<evidence type="ECO:0000256" key="11">
    <source>
        <dbReference type="ARBA" id="ARBA00022842"/>
    </source>
</evidence>
<sequence>MQYEDLENPGLLDKDDIVIAIMGPTGVGKSNIIDKLTGQDKRVGHSLKSCTSAVGAVRIRGHPKYDDRIVVVDTPGFDDTEKTDQEILQTIAEWLVTTHKAGVFLHGIVYVQRITDVRMPGAHHRNLLMCAELCGKQAAKKVLFVTTRWDDIEEFDTRDCGIGRESELKTNYWTNLGLGDSCERFYNTSGSAWNIINSLLLRPVEHIALQLQVEMGDPNRALETTKAAHAVHTPLPIPPTKMDQGRNDTSKKRMETTKAAPAHHTSLPITLTKMEQAKSDTSRNRMQLTRKKGRKGVHYTGVVNRDMNSDIDQVRDGDIIILVMGPVGAGKSTFINALLGEERMEVGHSFSACTTEIQVAILDSFYGQNNFPGCRLVIVEMPGFNDTSQEDVVILKKIADWVSRARQQQIVLGGVVYLYDISTRRFSGAARRNLSLFDLMFKDSAFAKVIIGTTKWGRVRATDAAMIEDELVKQYWADLVKKGASVCRFQRDHESAWSFAELILQTTRIQKWLAVQSIRIQTELTVQSKLQKTPEPELDLSTWRQFLSRLVFSTRKDK</sequence>
<evidence type="ECO:0000256" key="4">
    <source>
        <dbReference type="ARBA" id="ARBA00022528"/>
    </source>
</evidence>
<dbReference type="InterPro" id="IPR006073">
    <property type="entry name" value="GTP-bd"/>
</dbReference>
<evidence type="ECO:0000256" key="9">
    <source>
        <dbReference type="ARBA" id="ARBA00022801"/>
    </source>
</evidence>
<evidence type="ECO:0000259" key="19">
    <source>
        <dbReference type="Pfam" id="PF04548"/>
    </source>
</evidence>
<dbReference type="GO" id="GO:0005525">
    <property type="term" value="F:GTP binding"/>
    <property type="evidence" value="ECO:0007669"/>
    <property type="project" value="InterPro"/>
</dbReference>
<dbReference type="Pfam" id="PF01926">
    <property type="entry name" value="MMR_HSR1"/>
    <property type="match status" value="1"/>
</dbReference>
<dbReference type="GO" id="GO:0015031">
    <property type="term" value="P:protein transport"/>
    <property type="evidence" value="ECO:0007669"/>
    <property type="project" value="UniProtKB-KW"/>
</dbReference>
<dbReference type="AlphaFoldDB" id="A0A067T506"/>
<gene>
    <name evidence="20" type="ORF">GALMADRAFT_269593</name>
</gene>
<proteinExistence type="predicted"/>
<dbReference type="InterPro" id="IPR006703">
    <property type="entry name" value="G_AIG1"/>
</dbReference>
<comment type="cofactor">
    <cofactor evidence="1">
        <name>Mg(2+)</name>
        <dbReference type="ChEBI" id="CHEBI:18420"/>
    </cofactor>
</comment>
<keyword evidence="21" id="KW-1185">Reference proteome</keyword>
<comment type="subcellular location">
    <subcellularLocation>
        <location evidence="2">Membrane</location>
        <topology evidence="2">Single-pass membrane protein</topology>
    </subcellularLocation>
    <subcellularLocation>
        <location evidence="16">Plastid</location>
        <location evidence="16">Chloroplast outer membrane</location>
    </subcellularLocation>
</comment>
<keyword evidence="14" id="KW-0342">GTP-binding</keyword>
<evidence type="ECO:0000256" key="3">
    <source>
        <dbReference type="ARBA" id="ARBA00022448"/>
    </source>
</evidence>
<dbReference type="Proteomes" id="UP000027222">
    <property type="component" value="Unassembled WGS sequence"/>
</dbReference>
<keyword evidence="8" id="KW-0547">Nucleotide-binding</keyword>
<evidence type="ECO:0000256" key="10">
    <source>
        <dbReference type="ARBA" id="ARBA00022805"/>
    </source>
</evidence>
<evidence type="ECO:0000313" key="21">
    <source>
        <dbReference type="Proteomes" id="UP000027222"/>
    </source>
</evidence>
<reference evidence="21" key="1">
    <citation type="journal article" date="2014" name="Proc. Natl. Acad. Sci. U.S.A.">
        <title>Extensive sampling of basidiomycete genomes demonstrates inadequacy of the white-rot/brown-rot paradigm for wood decay fungi.</title>
        <authorList>
            <person name="Riley R."/>
            <person name="Salamov A.A."/>
            <person name="Brown D.W."/>
            <person name="Nagy L.G."/>
            <person name="Floudas D."/>
            <person name="Held B.W."/>
            <person name="Levasseur A."/>
            <person name="Lombard V."/>
            <person name="Morin E."/>
            <person name="Otillar R."/>
            <person name="Lindquist E.A."/>
            <person name="Sun H."/>
            <person name="LaButti K.M."/>
            <person name="Schmutz J."/>
            <person name="Jabbour D."/>
            <person name="Luo H."/>
            <person name="Baker S.E."/>
            <person name="Pisabarro A.G."/>
            <person name="Walton J.D."/>
            <person name="Blanchette R.A."/>
            <person name="Henrissat B."/>
            <person name="Martin F."/>
            <person name="Cullen D."/>
            <person name="Hibbett D.S."/>
            <person name="Grigoriev I.V."/>
        </authorList>
    </citation>
    <scope>NUCLEOTIDE SEQUENCE [LARGE SCALE GENOMIC DNA]</scope>
    <source>
        <strain evidence="21">CBS 339.88</strain>
    </source>
</reference>
<keyword evidence="12" id="KW-0653">Protein transport</keyword>
<name>A0A067T506_GALM3</name>
<evidence type="ECO:0000256" key="5">
    <source>
        <dbReference type="ARBA" id="ARBA00022640"/>
    </source>
</evidence>
<feature type="region of interest" description="Disordered" evidence="17">
    <location>
        <begin position="233"/>
        <end position="262"/>
    </location>
</feature>
<evidence type="ECO:0000256" key="2">
    <source>
        <dbReference type="ARBA" id="ARBA00004167"/>
    </source>
</evidence>
<dbReference type="GO" id="GO:0003924">
    <property type="term" value="F:GTPase activity"/>
    <property type="evidence" value="ECO:0007669"/>
    <property type="project" value="InterPro"/>
</dbReference>
<evidence type="ECO:0000256" key="14">
    <source>
        <dbReference type="ARBA" id="ARBA00023134"/>
    </source>
</evidence>
<keyword evidence="6" id="KW-0812">Transmembrane</keyword>
<dbReference type="Gene3D" id="3.40.50.300">
    <property type="entry name" value="P-loop containing nucleotide triphosphate hydrolases"/>
    <property type="match status" value="2"/>
</dbReference>
<keyword evidence="5" id="KW-0934">Plastid</keyword>
<feature type="compositionally biased region" description="Basic and acidic residues" evidence="17">
    <location>
        <begin position="243"/>
        <end position="256"/>
    </location>
</feature>
<dbReference type="PANTHER" id="PTHR10903">
    <property type="entry name" value="GTPASE, IMAP FAMILY MEMBER-RELATED"/>
    <property type="match status" value="1"/>
</dbReference>
<keyword evidence="11" id="KW-0460">Magnesium</keyword>
<keyword evidence="7" id="KW-0479">Metal-binding</keyword>
<dbReference type="SUPFAM" id="SSF52540">
    <property type="entry name" value="P-loop containing nucleoside triphosphate hydrolases"/>
    <property type="match status" value="2"/>
</dbReference>